<sequence>MGNFISCRTCTVSAPRSKHSRPAKVIFSTGKIQQFHQPIKAAELMLEKPNFFLVNSQSLHIGRRFSALNADEDLEMASVYVMFPMKRLNSVVTAADVVGPLVTTNSAAKRVSIGSVRVLPECSEEGLKISQEAQLNWEEVLPKLNLDDIEELSSPKFKHRLSMSRSKKPLLETIAEEPVCSR</sequence>
<reference evidence="1 2" key="1">
    <citation type="submission" date="2024-02" db="EMBL/GenBank/DDBJ databases">
        <authorList>
            <person name="Vignale AGUSTIN F."/>
            <person name="Sosa J E."/>
            <person name="Modenutti C."/>
        </authorList>
    </citation>
    <scope>NUCLEOTIDE SEQUENCE [LARGE SCALE GENOMIC DNA]</scope>
</reference>
<dbReference type="PANTHER" id="PTHR33052">
    <property type="entry name" value="DUF4228 DOMAIN PROTEIN-RELATED"/>
    <property type="match status" value="1"/>
</dbReference>
<dbReference type="EMBL" id="CAUOFW020007835">
    <property type="protein sequence ID" value="CAK9180738.1"/>
    <property type="molecule type" value="Genomic_DNA"/>
</dbReference>
<dbReference type="InterPro" id="IPR025322">
    <property type="entry name" value="PADRE_dom"/>
</dbReference>
<accession>A0ABC8UI75</accession>
<organism evidence="1 2">
    <name type="scientific">Ilex paraguariensis</name>
    <name type="common">yerba mate</name>
    <dbReference type="NCBI Taxonomy" id="185542"/>
    <lineage>
        <taxon>Eukaryota</taxon>
        <taxon>Viridiplantae</taxon>
        <taxon>Streptophyta</taxon>
        <taxon>Embryophyta</taxon>
        <taxon>Tracheophyta</taxon>
        <taxon>Spermatophyta</taxon>
        <taxon>Magnoliopsida</taxon>
        <taxon>eudicotyledons</taxon>
        <taxon>Gunneridae</taxon>
        <taxon>Pentapetalae</taxon>
        <taxon>asterids</taxon>
        <taxon>campanulids</taxon>
        <taxon>Aquifoliales</taxon>
        <taxon>Aquifoliaceae</taxon>
        <taxon>Ilex</taxon>
    </lineage>
</organism>
<dbReference type="AlphaFoldDB" id="A0ABC8UI75"/>
<evidence type="ECO:0000313" key="1">
    <source>
        <dbReference type="EMBL" id="CAK9180738.1"/>
    </source>
</evidence>
<dbReference type="Pfam" id="PF14009">
    <property type="entry name" value="PADRE"/>
    <property type="match status" value="1"/>
</dbReference>
<keyword evidence="2" id="KW-1185">Reference proteome</keyword>
<comment type="caution">
    <text evidence="1">The sequence shown here is derived from an EMBL/GenBank/DDBJ whole genome shotgun (WGS) entry which is preliminary data.</text>
</comment>
<dbReference type="Proteomes" id="UP001642360">
    <property type="component" value="Unassembled WGS sequence"/>
</dbReference>
<protein>
    <submittedName>
        <fullName evidence="1">Uncharacterized protein</fullName>
    </submittedName>
</protein>
<proteinExistence type="predicted"/>
<name>A0ABC8UI75_9AQUA</name>
<evidence type="ECO:0000313" key="2">
    <source>
        <dbReference type="Proteomes" id="UP001642360"/>
    </source>
</evidence>
<gene>
    <name evidence="1" type="ORF">ILEXP_LOCUS50766</name>
</gene>